<dbReference type="PROSITE" id="PS50929">
    <property type="entry name" value="ABC_TM1F"/>
    <property type="match status" value="1"/>
</dbReference>
<dbReference type="AlphaFoldDB" id="A0A8J3I000"/>
<dbReference type="PANTHER" id="PTHR24221:SF606">
    <property type="entry name" value="COLICIN V SECRETION-PROCESSING ATP-BINDING PROTEIN"/>
    <property type="match status" value="1"/>
</dbReference>
<dbReference type="InterPro" id="IPR027417">
    <property type="entry name" value="P-loop_NTPase"/>
</dbReference>
<feature type="transmembrane region" description="Helical" evidence="10">
    <location>
        <begin position="368"/>
        <end position="391"/>
    </location>
</feature>
<evidence type="ECO:0000256" key="1">
    <source>
        <dbReference type="ARBA" id="ARBA00004651"/>
    </source>
</evidence>
<dbReference type="PROSITE" id="PS00211">
    <property type="entry name" value="ABC_TRANSPORTER_1"/>
    <property type="match status" value="1"/>
</dbReference>
<keyword evidence="5" id="KW-0547">Nucleotide-binding</keyword>
<dbReference type="InterPro" id="IPR003439">
    <property type="entry name" value="ABC_transporter-like_ATP-bd"/>
</dbReference>
<sequence length="708" mass="77906">MTAVECGAACLAMILSYYGHATSISDVQKRCEVGRDGLNALMIAKSARSYGMKVRAVSLKLEDFRFVELPAVIHWEFNHFVVVERWTKKYVDLVDPAIGRRRITHKEFDEGFTGVVLMFEPGTQFTRQSAQSSLSLMSYARSMLSMRGILAQIIGASFLLQMFGLCTPLLTAVIVDTVIPSSNQNLLVLLGIGMLLLLVAQGIAKLLRATLIIYLQTRIDVQMTLHFFTHMLSLPYRFFQVRLSGDLLSRMSSNAAIRDLLSSQLISTVLDSSSVIISLIALICLSKFIAGATVLIGIFQIGLLLLTAPAIRRLMQHELMAQGKAQGYMNETLAGIATLKAAGAEERALERWTNLYFDQMNISTRRNYLVSFIGIVFELLFGLSPMLLLWIGATQVINGTMPIGTMFALNTLANFFLSPLSSLASGGQKLQIASAHFERIADVLEAEPEQDLQQVRTPPKLTGSIEVNNVSFQYAPQTNLILKDIHVKIAPGQRVALVGRTGSGKSTLGKLLIGLITPTQGTISFDKISLQDLNYREVRSQFGVVLQESFIFSGSVRENIAFNHPEMNMAQVIQAAQAAAIHEDIEKMPMGYETLVSEGGSAFSGGQRQRMALARALAHQPAILLLDEATSALDVATERAVEENLERFSCTQIIIAHRLSTIRNSDVILVLDEGSIIEQGSHEMLLRRNGYYAHLIQSQIESGEIEAA</sequence>
<keyword evidence="15" id="KW-1185">Reference proteome</keyword>
<dbReference type="InterPro" id="IPR036640">
    <property type="entry name" value="ABC1_TM_sf"/>
</dbReference>
<dbReference type="Pfam" id="PF03412">
    <property type="entry name" value="Peptidase_C39"/>
    <property type="match status" value="1"/>
</dbReference>
<feature type="transmembrane region" description="Helical" evidence="10">
    <location>
        <begin position="275"/>
        <end position="306"/>
    </location>
</feature>
<dbReference type="GO" id="GO:0034040">
    <property type="term" value="F:ATPase-coupled lipid transmembrane transporter activity"/>
    <property type="evidence" value="ECO:0007669"/>
    <property type="project" value="TreeGrafter"/>
</dbReference>
<dbReference type="SUPFAM" id="SSF90123">
    <property type="entry name" value="ABC transporter transmembrane region"/>
    <property type="match status" value="1"/>
</dbReference>
<evidence type="ECO:0000256" key="8">
    <source>
        <dbReference type="ARBA" id="ARBA00022989"/>
    </source>
</evidence>
<dbReference type="Gene3D" id="3.90.70.10">
    <property type="entry name" value="Cysteine proteinases"/>
    <property type="match status" value="1"/>
</dbReference>
<evidence type="ECO:0000256" key="7">
    <source>
        <dbReference type="ARBA" id="ARBA00022840"/>
    </source>
</evidence>
<comment type="caution">
    <text evidence="14">The sequence shown here is derived from an EMBL/GenBank/DDBJ whole genome shotgun (WGS) entry which is preliminary data.</text>
</comment>
<keyword evidence="8 10" id="KW-1133">Transmembrane helix</keyword>
<evidence type="ECO:0000259" key="13">
    <source>
        <dbReference type="PROSITE" id="PS50990"/>
    </source>
</evidence>
<evidence type="ECO:0000256" key="5">
    <source>
        <dbReference type="ARBA" id="ARBA00022741"/>
    </source>
</evidence>
<evidence type="ECO:0000256" key="3">
    <source>
        <dbReference type="ARBA" id="ARBA00022475"/>
    </source>
</evidence>
<keyword evidence="2" id="KW-0813">Transport</keyword>
<name>A0A8J3I000_9CHLR</name>
<dbReference type="FunFam" id="3.40.50.300:FF:000299">
    <property type="entry name" value="ABC transporter ATP-binding protein/permease"/>
    <property type="match status" value="1"/>
</dbReference>
<dbReference type="Gene3D" id="1.20.1560.10">
    <property type="entry name" value="ABC transporter type 1, transmembrane domain"/>
    <property type="match status" value="1"/>
</dbReference>
<evidence type="ECO:0000256" key="6">
    <source>
        <dbReference type="ARBA" id="ARBA00022807"/>
    </source>
</evidence>
<evidence type="ECO:0000313" key="15">
    <source>
        <dbReference type="Proteomes" id="UP000612362"/>
    </source>
</evidence>
<dbReference type="InterPro" id="IPR011527">
    <property type="entry name" value="ABC1_TM_dom"/>
</dbReference>
<dbReference type="PANTHER" id="PTHR24221">
    <property type="entry name" value="ATP-BINDING CASSETTE SUB-FAMILY B"/>
    <property type="match status" value="1"/>
</dbReference>
<protein>
    <submittedName>
        <fullName evidence="14">NHLP family bacteriocin export ABC transporter peptidase/permease/ATPase</fullName>
    </submittedName>
</protein>
<keyword evidence="6" id="KW-0378">Hydrolase</keyword>
<gene>
    <name evidence="14" type="ORF">KSX_19100</name>
</gene>
<evidence type="ECO:0000256" key="10">
    <source>
        <dbReference type="SAM" id="Phobius"/>
    </source>
</evidence>
<dbReference type="GO" id="GO:0005886">
    <property type="term" value="C:plasma membrane"/>
    <property type="evidence" value="ECO:0007669"/>
    <property type="project" value="UniProtKB-SubCell"/>
</dbReference>
<evidence type="ECO:0000259" key="11">
    <source>
        <dbReference type="PROSITE" id="PS50893"/>
    </source>
</evidence>
<dbReference type="PROSITE" id="PS50990">
    <property type="entry name" value="PEPTIDASE_C39"/>
    <property type="match status" value="1"/>
</dbReference>
<dbReference type="Pfam" id="PF00005">
    <property type="entry name" value="ABC_tran"/>
    <property type="match status" value="1"/>
</dbReference>
<evidence type="ECO:0000256" key="2">
    <source>
        <dbReference type="ARBA" id="ARBA00022448"/>
    </source>
</evidence>
<feature type="domain" description="ABC transporter" evidence="11">
    <location>
        <begin position="465"/>
        <end position="698"/>
    </location>
</feature>
<accession>A0A8J3I000</accession>
<keyword evidence="3" id="KW-1003">Cell membrane</keyword>
<dbReference type="GO" id="GO:0016887">
    <property type="term" value="F:ATP hydrolysis activity"/>
    <property type="evidence" value="ECO:0007669"/>
    <property type="project" value="InterPro"/>
</dbReference>
<reference evidence="14" key="1">
    <citation type="submission" date="2020-10" db="EMBL/GenBank/DDBJ databases">
        <title>Taxonomic study of unclassified bacteria belonging to the class Ktedonobacteria.</title>
        <authorList>
            <person name="Yabe S."/>
            <person name="Wang C.M."/>
            <person name="Zheng Y."/>
            <person name="Sakai Y."/>
            <person name="Cavaletti L."/>
            <person name="Monciardini P."/>
            <person name="Donadio S."/>
        </authorList>
    </citation>
    <scope>NUCLEOTIDE SEQUENCE</scope>
    <source>
        <strain evidence="14">SOSP1-1</strain>
    </source>
</reference>
<keyword evidence="6" id="KW-0788">Thiol protease</keyword>
<dbReference type="InterPro" id="IPR039421">
    <property type="entry name" value="Type_1_exporter"/>
</dbReference>
<dbReference type="InterPro" id="IPR017871">
    <property type="entry name" value="ABC_transporter-like_CS"/>
</dbReference>
<keyword evidence="7" id="KW-0067">ATP-binding</keyword>
<dbReference type="PROSITE" id="PS50893">
    <property type="entry name" value="ABC_TRANSPORTER_2"/>
    <property type="match status" value="1"/>
</dbReference>
<dbReference type="GO" id="GO:0006508">
    <property type="term" value="P:proteolysis"/>
    <property type="evidence" value="ECO:0007669"/>
    <property type="project" value="InterPro"/>
</dbReference>
<dbReference type="GO" id="GO:0005524">
    <property type="term" value="F:ATP binding"/>
    <property type="evidence" value="ECO:0007669"/>
    <property type="project" value="UniProtKB-KW"/>
</dbReference>
<organism evidence="14 15">
    <name type="scientific">Ktedonospora formicarum</name>
    <dbReference type="NCBI Taxonomy" id="2778364"/>
    <lineage>
        <taxon>Bacteria</taxon>
        <taxon>Bacillati</taxon>
        <taxon>Chloroflexota</taxon>
        <taxon>Ktedonobacteria</taxon>
        <taxon>Ktedonobacterales</taxon>
        <taxon>Ktedonobacteraceae</taxon>
        <taxon>Ktedonospora</taxon>
    </lineage>
</organism>
<evidence type="ECO:0000256" key="4">
    <source>
        <dbReference type="ARBA" id="ARBA00022692"/>
    </source>
</evidence>
<feature type="transmembrane region" description="Helical" evidence="10">
    <location>
        <begin position="149"/>
        <end position="174"/>
    </location>
</feature>
<evidence type="ECO:0000313" key="14">
    <source>
        <dbReference type="EMBL" id="GHO43747.1"/>
    </source>
</evidence>
<evidence type="ECO:0000259" key="12">
    <source>
        <dbReference type="PROSITE" id="PS50929"/>
    </source>
</evidence>
<dbReference type="InterPro" id="IPR003593">
    <property type="entry name" value="AAA+_ATPase"/>
</dbReference>
<dbReference type="SMART" id="SM00382">
    <property type="entry name" value="AAA"/>
    <property type="match status" value="1"/>
</dbReference>
<dbReference type="InterPro" id="IPR005074">
    <property type="entry name" value="Peptidase_C39"/>
</dbReference>
<dbReference type="Proteomes" id="UP000612362">
    <property type="component" value="Unassembled WGS sequence"/>
</dbReference>
<dbReference type="GO" id="GO:0140359">
    <property type="term" value="F:ABC-type transporter activity"/>
    <property type="evidence" value="ECO:0007669"/>
    <property type="project" value="InterPro"/>
</dbReference>
<dbReference type="SUPFAM" id="SSF52540">
    <property type="entry name" value="P-loop containing nucleoside triphosphate hydrolases"/>
    <property type="match status" value="1"/>
</dbReference>
<dbReference type="CDD" id="cd18779">
    <property type="entry name" value="ABC_6TM_T1SS_like"/>
    <property type="match status" value="1"/>
</dbReference>
<feature type="domain" description="Peptidase C39" evidence="13">
    <location>
        <begin position="1"/>
        <end position="119"/>
    </location>
</feature>
<feature type="domain" description="ABC transmembrane type-1" evidence="12">
    <location>
        <begin position="153"/>
        <end position="431"/>
    </location>
</feature>
<dbReference type="EMBL" id="BNJF01000001">
    <property type="protein sequence ID" value="GHO43747.1"/>
    <property type="molecule type" value="Genomic_DNA"/>
</dbReference>
<keyword evidence="9 10" id="KW-0472">Membrane</keyword>
<dbReference type="Pfam" id="PF00664">
    <property type="entry name" value="ABC_membrane"/>
    <property type="match status" value="1"/>
</dbReference>
<feature type="transmembrane region" description="Helical" evidence="10">
    <location>
        <begin position="186"/>
        <end position="207"/>
    </location>
</feature>
<dbReference type="Gene3D" id="3.40.50.300">
    <property type="entry name" value="P-loop containing nucleotide triphosphate hydrolases"/>
    <property type="match status" value="1"/>
</dbReference>
<dbReference type="GO" id="GO:0008234">
    <property type="term" value="F:cysteine-type peptidase activity"/>
    <property type="evidence" value="ECO:0007669"/>
    <property type="project" value="UniProtKB-KW"/>
</dbReference>
<keyword evidence="4 10" id="KW-0812">Transmembrane</keyword>
<proteinExistence type="predicted"/>
<keyword evidence="6" id="KW-0645">Protease</keyword>
<evidence type="ECO:0000256" key="9">
    <source>
        <dbReference type="ARBA" id="ARBA00023136"/>
    </source>
</evidence>
<comment type="subcellular location">
    <subcellularLocation>
        <location evidence="1">Cell membrane</location>
        <topology evidence="1">Multi-pass membrane protein</topology>
    </subcellularLocation>
</comment>